<dbReference type="GO" id="GO:0003735">
    <property type="term" value="F:structural constituent of ribosome"/>
    <property type="evidence" value="ECO:0007669"/>
    <property type="project" value="InterPro"/>
</dbReference>
<reference evidence="9" key="2">
    <citation type="submission" date="2025-09" db="UniProtKB">
        <authorList>
            <consortium name="Ensembl"/>
        </authorList>
    </citation>
    <scope>IDENTIFICATION</scope>
</reference>
<dbReference type="AlphaFoldDB" id="A0A8C5PG56"/>
<dbReference type="Proteomes" id="UP000694569">
    <property type="component" value="Unplaced"/>
</dbReference>
<dbReference type="InterPro" id="IPR014722">
    <property type="entry name" value="Rib_uL2_dom2"/>
</dbReference>
<dbReference type="SUPFAM" id="SSF50104">
    <property type="entry name" value="Translation proteins SH3-like domain"/>
    <property type="match status" value="1"/>
</dbReference>
<dbReference type="GeneTree" id="ENSGT00390000003682"/>
<evidence type="ECO:0000313" key="10">
    <source>
        <dbReference type="Proteomes" id="UP000694569"/>
    </source>
</evidence>
<comment type="similarity">
    <text evidence="1">Belongs to the eukaryotic ribosomal protein eL6 family.</text>
</comment>
<dbReference type="InterPro" id="IPR041997">
    <property type="entry name" value="Ribosomal_eL6_KOW"/>
</dbReference>
<dbReference type="Gene3D" id="2.30.30.30">
    <property type="match status" value="1"/>
</dbReference>
<dbReference type="PANTHER" id="PTHR10715">
    <property type="entry name" value="60S RIBOSOMAL PROTEIN L6"/>
    <property type="match status" value="1"/>
</dbReference>
<evidence type="ECO:0000256" key="3">
    <source>
        <dbReference type="ARBA" id="ARBA00023274"/>
    </source>
</evidence>
<comment type="function">
    <text evidence="4">Component of the large ribosomal subunit. The ribosome is a large ribonucleoprotein complex responsible for the synthesis of proteins in the cell.</text>
</comment>
<evidence type="ECO:0000256" key="2">
    <source>
        <dbReference type="ARBA" id="ARBA00022980"/>
    </source>
</evidence>
<dbReference type="PANTHER" id="PTHR10715:SF0">
    <property type="entry name" value="LARGE RIBOSOMAL SUBUNIT PROTEIN EL6"/>
    <property type="match status" value="1"/>
</dbReference>
<evidence type="ECO:0000313" key="9">
    <source>
        <dbReference type="Ensembl" id="ENSLLEP00000020648.1"/>
    </source>
</evidence>
<keyword evidence="10" id="KW-1185">Reference proteome</keyword>
<accession>A0A8C5PG56</accession>
<proteinExistence type="inferred from homology"/>
<name>A0A8C5PG56_9ANUR</name>
<evidence type="ECO:0000256" key="4">
    <source>
        <dbReference type="ARBA" id="ARBA00034092"/>
    </source>
</evidence>
<dbReference type="CDD" id="cd13156">
    <property type="entry name" value="KOW_RPL6"/>
    <property type="match status" value="1"/>
</dbReference>
<protein>
    <recommendedName>
        <fullName evidence="5">Large ribosomal subunit protein eL6</fullName>
    </recommendedName>
    <alternativeName>
        <fullName evidence="6">60S ribosomal protein L6</fullName>
    </alternativeName>
</protein>
<evidence type="ECO:0000256" key="5">
    <source>
        <dbReference type="ARBA" id="ARBA00035233"/>
    </source>
</evidence>
<dbReference type="GO" id="GO:0000027">
    <property type="term" value="P:ribosomal large subunit assembly"/>
    <property type="evidence" value="ECO:0007669"/>
    <property type="project" value="TreeGrafter"/>
</dbReference>
<comment type="subunit">
    <text evidence="7">Component of the large ribosomal subunit. May bind IPO9 with low affinity.</text>
</comment>
<dbReference type="Pfam" id="PF01159">
    <property type="entry name" value="Ribosomal_L6e"/>
    <property type="match status" value="1"/>
</dbReference>
<dbReference type="OrthoDB" id="2436667at2759"/>
<feature type="domain" description="Large ribosomal subunit protein uL6 N-terminal" evidence="8">
    <location>
        <begin position="52"/>
        <end position="110"/>
    </location>
</feature>
<keyword evidence="3" id="KW-0687">Ribonucleoprotein</keyword>
<organism evidence="9 10">
    <name type="scientific">Leptobrachium leishanense</name>
    <name type="common">Leishan spiny toad</name>
    <dbReference type="NCBI Taxonomy" id="445787"/>
    <lineage>
        <taxon>Eukaryota</taxon>
        <taxon>Metazoa</taxon>
        <taxon>Chordata</taxon>
        <taxon>Craniata</taxon>
        <taxon>Vertebrata</taxon>
        <taxon>Euteleostomi</taxon>
        <taxon>Amphibia</taxon>
        <taxon>Batrachia</taxon>
        <taxon>Anura</taxon>
        <taxon>Pelobatoidea</taxon>
        <taxon>Megophryidae</taxon>
        <taxon>Leptobrachium</taxon>
    </lineage>
</organism>
<sequence>MDKEFAQDDANSWVAPLPFRTPREKLPNNLQQAAARFAFLKRILKKKTEAVKKVKWHHANGNPVLVCVIGKYSRSAMYARKALYKRNYKAPETKIERKKKEKARATVSKTVDGDKNGVTCVVKLLKMPRYYSTEYVPRKLLSHGKKPFSQHKCNLRSSITPGTVLILLNGRQRGKRVVFLKQLQSGHLLVRGPLVINQVPLHRAHQKFVIATSTKVNISGVKVPKHLTDAYFKKKRLRKPKHQEGEVFET</sequence>
<keyword evidence="2" id="KW-0689">Ribosomal protein</keyword>
<dbReference type="Ensembl" id="ENSLLET00000021457.1">
    <property type="protein sequence ID" value="ENSLLEP00000020648.1"/>
    <property type="gene ID" value="ENSLLEG00000013088.1"/>
</dbReference>
<reference evidence="9" key="1">
    <citation type="submission" date="2025-08" db="UniProtKB">
        <authorList>
            <consortium name="Ensembl"/>
        </authorList>
    </citation>
    <scope>IDENTIFICATION</scope>
</reference>
<evidence type="ECO:0000256" key="6">
    <source>
        <dbReference type="ARBA" id="ARBA00035351"/>
    </source>
</evidence>
<dbReference type="InterPro" id="IPR008991">
    <property type="entry name" value="Translation_prot_SH3-like_sf"/>
</dbReference>
<dbReference type="GO" id="GO:0022625">
    <property type="term" value="C:cytosolic large ribosomal subunit"/>
    <property type="evidence" value="ECO:0007669"/>
    <property type="project" value="TreeGrafter"/>
</dbReference>
<dbReference type="FunFam" id="2.30.30.30:FF:000014">
    <property type="entry name" value="60S ribosomal protein L6"/>
    <property type="match status" value="1"/>
</dbReference>
<evidence type="ECO:0000256" key="7">
    <source>
        <dbReference type="ARBA" id="ARBA00046388"/>
    </source>
</evidence>
<dbReference type="GO" id="GO:0003723">
    <property type="term" value="F:RNA binding"/>
    <property type="evidence" value="ECO:0007669"/>
    <property type="project" value="TreeGrafter"/>
</dbReference>
<dbReference type="InterPro" id="IPR005568">
    <property type="entry name" value="Ribosomal_uL6_N"/>
</dbReference>
<dbReference type="Pfam" id="PF03868">
    <property type="entry name" value="Ribosomal_L6e_N"/>
    <property type="match status" value="1"/>
</dbReference>
<evidence type="ECO:0000259" key="8">
    <source>
        <dbReference type="Pfam" id="PF03868"/>
    </source>
</evidence>
<evidence type="ECO:0000256" key="1">
    <source>
        <dbReference type="ARBA" id="ARBA00010592"/>
    </source>
</evidence>
<dbReference type="InterPro" id="IPR000915">
    <property type="entry name" value="60S_ribosomal_eL6"/>
</dbReference>
<dbReference type="GO" id="GO:0002181">
    <property type="term" value="P:cytoplasmic translation"/>
    <property type="evidence" value="ECO:0007669"/>
    <property type="project" value="TreeGrafter"/>
</dbReference>